<evidence type="ECO:0000313" key="3">
    <source>
        <dbReference type="Proteomes" id="UP000077317"/>
    </source>
</evidence>
<feature type="transmembrane region" description="Helical" evidence="1">
    <location>
        <begin position="121"/>
        <end position="144"/>
    </location>
</feature>
<keyword evidence="1" id="KW-1133">Transmembrane helix</keyword>
<evidence type="ECO:0000313" key="2">
    <source>
        <dbReference type="EMBL" id="AND79541.1"/>
    </source>
</evidence>
<dbReference type="STRING" id="1811193.A0O21_05615"/>
<evidence type="ECO:0000256" key="1">
    <source>
        <dbReference type="SAM" id="Phobius"/>
    </source>
</evidence>
<evidence type="ECO:0008006" key="4">
    <source>
        <dbReference type="Google" id="ProtNLM"/>
    </source>
</evidence>
<keyword evidence="1" id="KW-0812">Transmembrane</keyword>
<feature type="transmembrane region" description="Helical" evidence="1">
    <location>
        <begin position="6"/>
        <end position="30"/>
    </location>
</feature>
<sequence>MKNKLWFLSTWLWLLALAVLITIYLAWLFYPLEANWLDLENTVYLSQKTIVYNFNILMGYLTNPLQMHLHLPAFSSSKSGLKHFHDVKLLFHTTQALFIILLLPSWRFFRQTRKESSLFVFEKLFMGAAALPLVAAVFALLIGFDHFFTLFHQVLFPGDSSWLFNPATDPVIWILPQDFFMHCFLLFLALYEALMISLVGISRRQLAQRRQRKETQ</sequence>
<dbReference type="Proteomes" id="UP000077317">
    <property type="component" value="Chromosome"/>
</dbReference>
<dbReference type="AlphaFoldDB" id="A0A172Q7W7"/>
<feature type="transmembrane region" description="Helical" evidence="1">
    <location>
        <begin position="89"/>
        <end position="109"/>
    </location>
</feature>
<keyword evidence="1" id="KW-0472">Membrane</keyword>
<dbReference type="KEGG" id="spat:A0O21_05615"/>
<keyword evidence="3" id="KW-1185">Reference proteome</keyword>
<gene>
    <name evidence="2" type="ORF">A0O21_05615</name>
</gene>
<proteinExistence type="predicted"/>
<protein>
    <recommendedName>
        <fullName evidence="4">TIGR01906 family membrane protein</fullName>
    </recommendedName>
</protein>
<reference evidence="2 3" key="1">
    <citation type="journal article" date="2016" name="Int. J. Syst. Evol. Microbiol.">
        <title>Streptococcuspantholopis sp. nov., isolated from faeces of the Tibetan antelope (Pantholops hodgsonii).</title>
        <authorList>
            <person name="Bai X."/>
            <person name="Xiong Y."/>
            <person name="Lu S."/>
            <person name="Jin D."/>
            <person name="Lai X."/>
            <person name="Yang J."/>
            <person name="Niu L."/>
            <person name="Hu S."/>
            <person name="Meng X."/>
            <person name="Pu J."/>
            <person name="Ye C."/>
            <person name="Xu J."/>
        </authorList>
    </citation>
    <scope>NUCLEOTIDE SEQUENCE [LARGE SCALE GENOMIC DNA]</scope>
    <source>
        <strain evidence="2 3">TA 26</strain>
    </source>
</reference>
<dbReference type="EMBL" id="CP014699">
    <property type="protein sequence ID" value="AND79541.1"/>
    <property type="molecule type" value="Genomic_DNA"/>
</dbReference>
<feature type="transmembrane region" description="Helical" evidence="1">
    <location>
        <begin position="179"/>
        <end position="201"/>
    </location>
</feature>
<dbReference type="InterPro" id="IPR010178">
    <property type="entry name" value="Lit"/>
</dbReference>
<dbReference type="RefSeq" id="WP_067062580.1">
    <property type="nucleotide sequence ID" value="NZ_CP014699.1"/>
</dbReference>
<dbReference type="NCBIfam" id="TIGR01906">
    <property type="entry name" value="integ_TIGR01906"/>
    <property type="match status" value="1"/>
</dbReference>
<accession>A0A172Q7W7</accession>
<dbReference type="OrthoDB" id="9813051at2"/>
<dbReference type="Pfam" id="PF07314">
    <property type="entry name" value="Lit"/>
    <property type="match status" value="1"/>
</dbReference>
<reference evidence="3" key="2">
    <citation type="submission" date="2016-03" db="EMBL/GenBank/DDBJ databases">
        <title>Streptococcus antelopensis sp. nov., isolated from the feces of the Tibetan antelope (Pantholops hodgsonii) in Hoh Xil National Nature Reserve, Qinghai, China.</title>
        <authorList>
            <person name="Bai X."/>
        </authorList>
    </citation>
    <scope>NUCLEOTIDE SEQUENCE [LARGE SCALE GENOMIC DNA]</scope>
    <source>
        <strain evidence="3">TA 26</strain>
    </source>
</reference>
<organism evidence="2 3">
    <name type="scientific">Streptococcus pantholopis</name>
    <dbReference type="NCBI Taxonomy" id="1811193"/>
    <lineage>
        <taxon>Bacteria</taxon>
        <taxon>Bacillati</taxon>
        <taxon>Bacillota</taxon>
        <taxon>Bacilli</taxon>
        <taxon>Lactobacillales</taxon>
        <taxon>Streptococcaceae</taxon>
        <taxon>Streptococcus</taxon>
    </lineage>
</organism>
<name>A0A172Q7W7_9STRE</name>